<sequence>MFKSRAGDGSECVGLIIRTPGGPPVAAIPPPNSTSSTNCRTNNSTTKQPIKLQPRPNGAVPITPKLLPNPSSIPAIVTTTSTTTNVTVTSNTGQIGVGSMIELPISAVNQANGTPVHLTLTKPKKTTSKSKKQKEKSDESEQSSSNTSRSSFDMQSPPQIIADSNFVPSTNSFLPPISSQSIYVSSNGCTADDINAINIAHDLTNEHEMNRNFWQNQQPSSSHFYGQEYSQYPSSNNQNYTGNNDGFNGPPPNHDYQQNPPNNHYQNYHQQNHHNPAWINVRPLQYPNNAQMTSSTPDSGIQSIDGSPPSTTAFTPPMVSPYAVQSGHYDHGTMQSLPMNPHGTMQQSHIQLPPLNCRIPANQQNSANFCPMPPAPYLDNQQPSCSYSNGNDLSSDNDLDHIAIEPMRSISPPALDSEKRLEHENDSDIDYSDMPTLIRADDASKIVVQKDEELICDSRSRAESRISNSTDLPKKDDEIAISANMNADEIANKLRFLPQEKLNELWQHILPANLNLGNFRPSSAKSTRRNSKRRPTPPPSTPPPTIERPLTRSSMRSPSVKKIIPSPKKEVKQKKKENVKKRETKTAPKNKSTKKMAAAAKRTKSKVLATKNGKPKSEKVTVVKLTKSPFSRFHRPALPLKILKIKKQKKRSSKVVPQRKMPKMLSRCPNDLSILLEKTHLNLPKIEMAKWEPSGSWKSCFKPGTKRKMPPMKENVPMKKPKLEKTMPLKITIPKTGKKKIQTSLTPVSRDDYNKIRSNVLTEAPIKFSLADRLCNCTKEDPCTSTSKCISRSRFTECTQYSCPIYANYGECQNQRLLKNDAVHHHLQLFKKPDMKYGVRSLIDISENQLVTEFVGEVLRKETYLKRLEEGKSYPNFAVELYPGSYVIDAAKKGNLSRFMNHSCQPNCVMQRWNVNGQHRIGIFALKKIEAGVELTYDYSMHVYIPNEQIKCLCGSDNCKGVIPSMPPPIKTPTKPNKLSKTEVKFVREKNLFLRRNILKYSPEKRIQKLKSNTFLPEISDCLTDILNNFVKFCKKDQIPRRWINFIVKNVQNIFASSTEETTALNLVDRFDASVKHALSIISKSMESKQSEVLQQQYLCLKRQSNVSEILKDDKLSESMLSFLAGRRKPSNRKAEHSPKILSATVDLTYMDSDRPVGSYDPDKESGRLMKKILSESDGDSVRCICGIVDEGGTMCQCDVCHYWLHCDCLGIKTMDEDFTCLFCEQKLETTPNLDILLFPPPDIAFEGCTYYRTLVNCRGIQARVNECVYTEKIINDEYKKLLKGFNEKYVEGKPVAKKKRKPSKQLIPTNPIEEPPADILKPSIQTVYDRKDLRVFRIVRWINFIVKNVQNIFASSTEETTALNLVDRFDASVKHALSIISKSMEPKQSEVLQQQYLCLKRQSNVSEILKDDKLSESMLSFLAGRRKPSNRKAEHSPKILSATVDLTYMDSDRPVGSYDPDKESGRLMKKILSESDGDSVRCICGIVDEGGTMCQCDVCHYWLHCDCLGIKTMDEDFTCLFCEQKLETTPNLDILLFPPPDIAFEGCTYYRTLVNCRGIQARVNECVYTEKIINDEYKKLLKGFNEKYVEGKPVAKKKRKPSKQLIPTNPIEEPPADILKPSIQTVYDRKDLRVFRIVRLFKDPTGQRFAFGCYYARPHETFVDPGRMFYKNELFCTPLFDTLPVDAIVGRCLVMEPADYAIGRPKAPFYIEDDVFVCEYSIDKTQKQFARITGNDRYPINTKDYLFDMFKEPIKLERNFTPFAINTGRNNGEKPPRIKLSSIVKDTSILCLNKVVDKIKATNNSYLVYFTGMVQLFFLSYPMKFRHVH</sequence>
<protein>
    <submittedName>
        <fullName evidence="2">Histone-lysine N-methyltransferase</fullName>
    </submittedName>
</protein>
<evidence type="ECO:0000313" key="2">
    <source>
        <dbReference type="WBParaSite" id="JU765_v2.g4149.t1"/>
    </source>
</evidence>
<dbReference type="WBParaSite" id="JU765_v2.g4149.t1">
    <property type="protein sequence ID" value="JU765_v2.g4149.t1"/>
    <property type="gene ID" value="JU765_v2.g4149"/>
</dbReference>
<reference evidence="2" key="1">
    <citation type="submission" date="2022-11" db="UniProtKB">
        <authorList>
            <consortium name="WormBaseParasite"/>
        </authorList>
    </citation>
    <scope>IDENTIFICATION</scope>
</reference>
<name>A0AC34R7N9_9BILA</name>
<proteinExistence type="predicted"/>
<accession>A0AC34R7N9</accession>
<dbReference type="Proteomes" id="UP000887576">
    <property type="component" value="Unplaced"/>
</dbReference>
<evidence type="ECO:0000313" key="1">
    <source>
        <dbReference type="Proteomes" id="UP000887576"/>
    </source>
</evidence>
<organism evidence="1 2">
    <name type="scientific">Panagrolaimus sp. JU765</name>
    <dbReference type="NCBI Taxonomy" id="591449"/>
    <lineage>
        <taxon>Eukaryota</taxon>
        <taxon>Metazoa</taxon>
        <taxon>Ecdysozoa</taxon>
        <taxon>Nematoda</taxon>
        <taxon>Chromadorea</taxon>
        <taxon>Rhabditida</taxon>
        <taxon>Tylenchina</taxon>
        <taxon>Panagrolaimomorpha</taxon>
        <taxon>Panagrolaimoidea</taxon>
        <taxon>Panagrolaimidae</taxon>
        <taxon>Panagrolaimus</taxon>
    </lineage>
</organism>